<evidence type="ECO:0000256" key="11">
    <source>
        <dbReference type="ARBA" id="ARBA00047067"/>
    </source>
</evidence>
<keyword evidence="15" id="KW-1185">Reference proteome</keyword>
<dbReference type="PANTHER" id="PTHR11733:SF130">
    <property type="entry name" value="ENDOTHELIN-CONVERTING ENZYME 1"/>
    <property type="match status" value="1"/>
</dbReference>
<name>A0ABV0V592_9TELE</name>
<evidence type="ECO:0000256" key="10">
    <source>
        <dbReference type="ARBA" id="ARBA00023180"/>
    </source>
</evidence>
<sequence>MEALRESFLHLTFQMSTYKRATLDEEELVDSTSDDVYTSSPMQVNFFPGRRTMCWPDKPQKEKMLMFFVCLLSIALFISLISAGVFYNQAHPGLCLSEPCVTVTSTVIGALDRSVDPCHDFYNFACGGWMKNNPLPEGKSRWGPFSDLWEHNMLVMKRLLGKHLHLKTS</sequence>
<evidence type="ECO:0000256" key="8">
    <source>
        <dbReference type="ARBA" id="ARBA00023136"/>
    </source>
</evidence>
<comment type="caution">
    <text evidence="14">The sequence shown here is derived from an EMBL/GenBank/DDBJ whole genome shotgun (WGS) entry which is preliminary data.</text>
</comment>
<dbReference type="PROSITE" id="PS51885">
    <property type="entry name" value="NEPRILYSIN"/>
    <property type="match status" value="1"/>
</dbReference>
<evidence type="ECO:0000256" key="7">
    <source>
        <dbReference type="ARBA" id="ARBA00022989"/>
    </source>
</evidence>
<dbReference type="Gene3D" id="3.40.390.10">
    <property type="entry name" value="Collagenase (Catalytic Domain)"/>
    <property type="match status" value="1"/>
</dbReference>
<keyword evidence="10" id="KW-0325">Glycoprotein</keyword>
<evidence type="ECO:0000256" key="1">
    <source>
        <dbReference type="ARBA" id="ARBA00002145"/>
    </source>
</evidence>
<gene>
    <name evidence="14" type="ORF">ILYODFUR_022455</name>
</gene>
<protein>
    <recommendedName>
        <fullName evidence="4">Endothelin-converting enzyme 1</fullName>
    </recommendedName>
</protein>
<dbReference type="InterPro" id="IPR000718">
    <property type="entry name" value="Peptidase_M13"/>
</dbReference>
<comment type="subunit">
    <text evidence="11">Homodimer; disulfide-linked. Interacts with PPP1R16B. Interacts with TSPAN8; this interaction recruits the endothelin converting enzyme ECE1 to tetraspanin-enriched microdomains and positively modulates its enzymatic activity.</text>
</comment>
<keyword evidence="9" id="KW-1015">Disulfide bond</keyword>
<comment type="subcellular location">
    <subcellularLocation>
        <location evidence="2">Cell membrane</location>
        <topology evidence="2">Single-pass type II membrane protein</topology>
    </subcellularLocation>
</comment>
<dbReference type="PANTHER" id="PTHR11733">
    <property type="entry name" value="ZINC METALLOPROTEASE FAMILY M13 NEPRILYSIN-RELATED"/>
    <property type="match status" value="1"/>
</dbReference>
<dbReference type="Pfam" id="PF05649">
    <property type="entry name" value="Peptidase_M13_N"/>
    <property type="match status" value="1"/>
</dbReference>
<proteinExistence type="inferred from homology"/>
<evidence type="ECO:0000313" key="14">
    <source>
        <dbReference type="EMBL" id="MEQ2252510.1"/>
    </source>
</evidence>
<evidence type="ECO:0000256" key="9">
    <source>
        <dbReference type="ARBA" id="ARBA00023157"/>
    </source>
</evidence>
<keyword evidence="8 12" id="KW-0472">Membrane</keyword>
<dbReference type="InterPro" id="IPR024079">
    <property type="entry name" value="MetalloPept_cat_dom_sf"/>
</dbReference>
<feature type="domain" description="Peptidase M13 N-terminal" evidence="13">
    <location>
        <begin position="117"/>
        <end position="160"/>
    </location>
</feature>
<comment type="function">
    <text evidence="1">Converts big endothelin-1 to endothelin-1.</text>
</comment>
<reference evidence="14 15" key="1">
    <citation type="submission" date="2021-06" db="EMBL/GenBank/DDBJ databases">
        <authorList>
            <person name="Palmer J.M."/>
        </authorList>
    </citation>
    <scope>NUCLEOTIDE SEQUENCE [LARGE SCALE GENOMIC DNA]</scope>
    <source>
        <strain evidence="15">if_2019</strain>
        <tissue evidence="14">Muscle</tissue>
    </source>
</reference>
<accession>A0ABV0V592</accession>
<dbReference type="InterPro" id="IPR008753">
    <property type="entry name" value="Peptidase_M13_N"/>
</dbReference>
<dbReference type="EMBL" id="JAHRIQ010095161">
    <property type="protein sequence ID" value="MEQ2252510.1"/>
    <property type="molecule type" value="Genomic_DNA"/>
</dbReference>
<evidence type="ECO:0000256" key="2">
    <source>
        <dbReference type="ARBA" id="ARBA00004401"/>
    </source>
</evidence>
<evidence type="ECO:0000256" key="3">
    <source>
        <dbReference type="ARBA" id="ARBA00007357"/>
    </source>
</evidence>
<organism evidence="14 15">
    <name type="scientific">Ilyodon furcidens</name>
    <name type="common">goldbreast splitfin</name>
    <dbReference type="NCBI Taxonomy" id="33524"/>
    <lineage>
        <taxon>Eukaryota</taxon>
        <taxon>Metazoa</taxon>
        <taxon>Chordata</taxon>
        <taxon>Craniata</taxon>
        <taxon>Vertebrata</taxon>
        <taxon>Euteleostomi</taxon>
        <taxon>Actinopterygii</taxon>
        <taxon>Neopterygii</taxon>
        <taxon>Teleostei</taxon>
        <taxon>Neoteleostei</taxon>
        <taxon>Acanthomorphata</taxon>
        <taxon>Ovalentaria</taxon>
        <taxon>Atherinomorphae</taxon>
        <taxon>Cyprinodontiformes</taxon>
        <taxon>Goodeidae</taxon>
        <taxon>Ilyodon</taxon>
    </lineage>
</organism>
<comment type="similarity">
    <text evidence="3">Belongs to the peptidase M13 family.</text>
</comment>
<keyword evidence="7 12" id="KW-1133">Transmembrane helix</keyword>
<dbReference type="SUPFAM" id="SSF55486">
    <property type="entry name" value="Metalloproteases ('zincins'), catalytic domain"/>
    <property type="match status" value="1"/>
</dbReference>
<evidence type="ECO:0000256" key="4">
    <source>
        <dbReference type="ARBA" id="ARBA00018448"/>
    </source>
</evidence>
<evidence type="ECO:0000256" key="5">
    <source>
        <dbReference type="ARBA" id="ARBA00022692"/>
    </source>
</evidence>
<feature type="transmembrane region" description="Helical" evidence="12">
    <location>
        <begin position="65"/>
        <end position="87"/>
    </location>
</feature>
<dbReference type="Gene3D" id="1.10.1380.10">
    <property type="entry name" value="Neutral endopeptidase , domain2"/>
    <property type="match status" value="1"/>
</dbReference>
<evidence type="ECO:0000256" key="6">
    <source>
        <dbReference type="ARBA" id="ARBA00022968"/>
    </source>
</evidence>
<keyword evidence="6" id="KW-0735">Signal-anchor</keyword>
<keyword evidence="5 12" id="KW-0812">Transmembrane</keyword>
<evidence type="ECO:0000256" key="12">
    <source>
        <dbReference type="SAM" id="Phobius"/>
    </source>
</evidence>
<dbReference type="Proteomes" id="UP001482620">
    <property type="component" value="Unassembled WGS sequence"/>
</dbReference>
<dbReference type="InterPro" id="IPR042089">
    <property type="entry name" value="Peptidase_M13_dom_2"/>
</dbReference>
<evidence type="ECO:0000313" key="15">
    <source>
        <dbReference type="Proteomes" id="UP001482620"/>
    </source>
</evidence>
<evidence type="ECO:0000259" key="13">
    <source>
        <dbReference type="Pfam" id="PF05649"/>
    </source>
</evidence>